<dbReference type="STRING" id="197479.BFW38_08405"/>
<reference evidence="12 13" key="1">
    <citation type="submission" date="2016-08" db="EMBL/GenBank/DDBJ databases">
        <authorList>
            <person name="Seilhamer J.J."/>
        </authorList>
    </citation>
    <scope>NUCLEOTIDE SEQUENCE [LARGE SCALE GENOMIC DNA]</scope>
    <source>
        <strain evidence="12 13">PH27A</strain>
    </source>
</reference>
<feature type="binding site" evidence="10">
    <location>
        <begin position="221"/>
        <end position="223"/>
    </location>
    <ligand>
        <name>substrate</name>
    </ligand>
</feature>
<dbReference type="Pfam" id="PF13378">
    <property type="entry name" value="MR_MLE_C"/>
    <property type="match status" value="1"/>
</dbReference>
<dbReference type="SUPFAM" id="SSF51604">
    <property type="entry name" value="Enolase C-terminal domain-like"/>
    <property type="match status" value="1"/>
</dbReference>
<dbReference type="InterPro" id="IPR029065">
    <property type="entry name" value="Enolase_C-like"/>
</dbReference>
<protein>
    <recommendedName>
        <fullName evidence="5">glucarate dehydratase</fullName>
        <ecNumber evidence="5">4.2.1.40</ecNumber>
    </recommendedName>
</protein>
<evidence type="ECO:0000256" key="4">
    <source>
        <dbReference type="ARBA" id="ARBA00009938"/>
    </source>
</evidence>
<feature type="binding site" evidence="10">
    <location>
        <position position="270"/>
    </location>
    <ligand>
        <name>substrate</name>
    </ligand>
</feature>
<dbReference type="EMBL" id="MDTQ01000001">
    <property type="protein sequence ID" value="ODC05298.1"/>
    <property type="molecule type" value="Genomic_DNA"/>
</dbReference>
<feature type="active site" description="Proton acceptor" evidence="9">
    <location>
        <position position="193"/>
    </location>
</feature>
<evidence type="ECO:0000256" key="10">
    <source>
        <dbReference type="PIRSR" id="PIRSR634598-2"/>
    </source>
</evidence>
<feature type="active site" description="Proton acceptor" evidence="9">
    <location>
        <position position="321"/>
    </location>
</feature>
<dbReference type="PANTHER" id="PTHR48080">
    <property type="entry name" value="D-GALACTONATE DEHYDRATASE-RELATED"/>
    <property type="match status" value="1"/>
</dbReference>
<dbReference type="InterPro" id="IPR029017">
    <property type="entry name" value="Enolase-like_N"/>
</dbReference>
<dbReference type="Gene3D" id="3.20.20.120">
    <property type="entry name" value="Enolase-like C-terminal domain"/>
    <property type="match status" value="1"/>
</dbReference>
<comment type="cofactor">
    <cofactor evidence="2">
        <name>Mg(2+)</name>
        <dbReference type="ChEBI" id="CHEBI:18420"/>
    </cofactor>
</comment>
<name>A0A1E2VE72_9GAMM</name>
<evidence type="ECO:0000256" key="3">
    <source>
        <dbReference type="ARBA" id="ARBA00005183"/>
    </source>
</evidence>
<keyword evidence="13" id="KW-1185">Reference proteome</keyword>
<feature type="binding site" evidence="10">
    <location>
        <position position="26"/>
    </location>
    <ligand>
        <name>substrate</name>
    </ligand>
</feature>
<evidence type="ECO:0000256" key="6">
    <source>
        <dbReference type="ARBA" id="ARBA00022723"/>
    </source>
</evidence>
<dbReference type="GO" id="GO:0008872">
    <property type="term" value="F:glucarate dehydratase activity"/>
    <property type="evidence" value="ECO:0007669"/>
    <property type="project" value="UniProtKB-EC"/>
</dbReference>
<dbReference type="InterPro" id="IPR034598">
    <property type="entry name" value="GlucD-like"/>
</dbReference>
<proteinExistence type="inferred from homology"/>
<feature type="binding site" evidence="10">
    <location>
        <position position="350"/>
    </location>
    <ligand>
        <name>substrate</name>
    </ligand>
</feature>
<dbReference type="SMART" id="SM00922">
    <property type="entry name" value="MR_MLE"/>
    <property type="match status" value="1"/>
</dbReference>
<feature type="binding site" evidence="10">
    <location>
        <position position="100"/>
    </location>
    <ligand>
        <name>substrate</name>
    </ligand>
</feature>
<gene>
    <name evidence="12" type="ORF">BFW38_08405</name>
</gene>
<dbReference type="Gene3D" id="3.30.390.10">
    <property type="entry name" value="Enolase-like, N-terminal domain"/>
    <property type="match status" value="1"/>
</dbReference>
<evidence type="ECO:0000313" key="12">
    <source>
        <dbReference type="EMBL" id="ODC05298.1"/>
    </source>
</evidence>
<evidence type="ECO:0000259" key="11">
    <source>
        <dbReference type="SMART" id="SM00922"/>
    </source>
</evidence>
<dbReference type="SFLD" id="SFLDG00055">
    <property type="entry name" value="glucarate_dehydratase"/>
    <property type="match status" value="1"/>
</dbReference>
<dbReference type="GO" id="GO:0046872">
    <property type="term" value="F:metal ion binding"/>
    <property type="evidence" value="ECO:0007669"/>
    <property type="project" value="UniProtKB-KW"/>
</dbReference>
<evidence type="ECO:0000256" key="5">
    <source>
        <dbReference type="ARBA" id="ARBA00011973"/>
    </source>
</evidence>
<dbReference type="CDD" id="cd03323">
    <property type="entry name" value="D-glucarate_dehydratase"/>
    <property type="match status" value="1"/>
</dbReference>
<sequence length="423" mass="46864">MSRIESITITPIAFRDPPLLNVYGVHEPWALRTIIEVHTESGHYGLGETYGDTQTIQQLRSVAPALKGLDIYQLNSIRQRIQDTIELPDPDAGLEIAPGTLGATTVPRIFSAFEVACLDAMGKITGRPVYDLLGGKVRDRVDYSAYLFYKFGRHQFTDDPWVDRWGEALTPDQIVQQARKMIDEYGFRSIKLKAGVFEPAQEIEALKALRAAFPDHPLRIDPNGGWSVETTLSLLSELDTELLQYLEDPAPGQSGMSQVSAATPIPLATNMCVIGDFHLRSAMEQNAVQVILSDHHYWGGLKATQDLAYFCKVWNIGVSMHSNSHLGISLMAMTHAAATIENLSYACDTHYPWQDEEVIKGGKITFTEGAVEVTDAPGLGVALDQTALAQLAHNYDTCGIRARDDVSEMRKYIPDWKGTVPRF</sequence>
<dbReference type="EC" id="4.2.1.40" evidence="5"/>
<dbReference type="AlphaFoldDB" id="A0A1E2VE72"/>
<feature type="domain" description="Mandelate racemase/muconate lactonizing enzyme C-terminal" evidence="11">
    <location>
        <begin position="171"/>
        <end position="266"/>
    </location>
</feature>
<dbReference type="SUPFAM" id="SSF54826">
    <property type="entry name" value="Enolase N-terminal domain-like"/>
    <property type="match status" value="1"/>
</dbReference>
<comment type="catalytic activity">
    <reaction evidence="1">
        <text>D-glucarate = 5-dehydro-4-deoxy-D-glucarate + H2O</text>
        <dbReference type="Rhea" id="RHEA:14573"/>
        <dbReference type="ChEBI" id="CHEBI:15377"/>
        <dbReference type="ChEBI" id="CHEBI:30612"/>
        <dbReference type="ChEBI" id="CHEBI:42819"/>
        <dbReference type="EC" id="4.2.1.40"/>
    </reaction>
</comment>
<dbReference type="OrthoDB" id="193563at2"/>
<keyword evidence="6" id="KW-0479">Metal-binding</keyword>
<dbReference type="InterPro" id="IPR034593">
    <property type="entry name" value="DgoD-like"/>
</dbReference>
<accession>A0A1E2VE72</accession>
<evidence type="ECO:0000256" key="2">
    <source>
        <dbReference type="ARBA" id="ARBA00001946"/>
    </source>
</evidence>
<evidence type="ECO:0000256" key="9">
    <source>
        <dbReference type="PIRSR" id="PIRSR634598-1"/>
    </source>
</evidence>
<evidence type="ECO:0000256" key="7">
    <source>
        <dbReference type="ARBA" id="ARBA00022842"/>
    </source>
</evidence>
<dbReference type="InterPro" id="IPR036849">
    <property type="entry name" value="Enolase-like_C_sf"/>
</dbReference>
<comment type="caution">
    <text evidence="12">The sequence shown here is derived from an EMBL/GenBank/DDBJ whole genome shotgun (WGS) entry which is preliminary data.</text>
</comment>
<feature type="binding site" evidence="10">
    <location>
        <position position="191"/>
    </location>
    <ligand>
        <name>substrate</name>
    </ligand>
</feature>
<comment type="pathway">
    <text evidence="3">Carbohydrate acid metabolism; D-glucarate degradation; 2,5-dioxopentanoate from D-glucarate: step 1/2.</text>
</comment>
<keyword evidence="7" id="KW-0460">Magnesium</keyword>
<dbReference type="InterPro" id="IPR013342">
    <property type="entry name" value="Mandelate_racemase_C"/>
</dbReference>
<dbReference type="Proteomes" id="UP000094291">
    <property type="component" value="Unassembled WGS sequence"/>
</dbReference>
<keyword evidence="8" id="KW-0456">Lyase</keyword>
<dbReference type="PANTHER" id="PTHR48080:SF4">
    <property type="entry name" value="GLUCARATE DEHYDRATASE"/>
    <property type="match status" value="1"/>
</dbReference>
<feature type="binding site" evidence="10">
    <location>
        <begin position="321"/>
        <end position="323"/>
    </location>
    <ligand>
        <name>substrate</name>
    </ligand>
</feature>
<comment type="similarity">
    <text evidence="4">Belongs to the mandelate racemase/muconate lactonizing enzyme family. GlucD subfamily.</text>
</comment>
<feature type="binding site" evidence="10">
    <location>
        <position position="146"/>
    </location>
    <ligand>
        <name>substrate</name>
    </ligand>
</feature>
<evidence type="ECO:0000313" key="13">
    <source>
        <dbReference type="Proteomes" id="UP000094291"/>
    </source>
</evidence>
<organism evidence="12 13">
    <name type="scientific">Terasakiispira papahanaumokuakeensis</name>
    <dbReference type="NCBI Taxonomy" id="197479"/>
    <lineage>
        <taxon>Bacteria</taxon>
        <taxon>Pseudomonadati</taxon>
        <taxon>Pseudomonadota</taxon>
        <taxon>Gammaproteobacteria</taxon>
        <taxon>Oceanospirillales</taxon>
        <taxon>Terasakiispira</taxon>
    </lineage>
</organism>
<feature type="binding site" evidence="10">
    <location>
        <position position="403"/>
    </location>
    <ligand>
        <name>substrate</name>
    </ligand>
</feature>
<evidence type="ECO:0000256" key="8">
    <source>
        <dbReference type="ARBA" id="ARBA00023239"/>
    </source>
</evidence>
<dbReference type="SFLD" id="SFLDS00001">
    <property type="entry name" value="Enolase"/>
    <property type="match status" value="1"/>
</dbReference>
<evidence type="ECO:0000256" key="1">
    <source>
        <dbReference type="ARBA" id="ARBA00001426"/>
    </source>
</evidence>